<dbReference type="Proteomes" id="UP000028760">
    <property type="component" value="Unassembled WGS sequence"/>
</dbReference>
<dbReference type="FunFam" id="3.30.160.60:FF:000925">
    <property type="entry name" value="Zinc finger protein 668"/>
    <property type="match status" value="1"/>
</dbReference>
<dbReference type="KEGG" id="pfor:103144695"/>
<dbReference type="Gene3D" id="3.30.710.10">
    <property type="entry name" value="Potassium Channel Kv1.1, Chain A"/>
    <property type="match status" value="1"/>
</dbReference>
<evidence type="ECO:0000256" key="9">
    <source>
        <dbReference type="PROSITE-ProRule" id="PRU00042"/>
    </source>
</evidence>
<dbReference type="STRING" id="48698.ENSPFOP00000015282"/>
<evidence type="ECO:0000259" key="11">
    <source>
        <dbReference type="PROSITE" id="PS50097"/>
    </source>
</evidence>
<evidence type="ECO:0000256" key="7">
    <source>
        <dbReference type="ARBA" id="ARBA00023163"/>
    </source>
</evidence>
<evidence type="ECO:0000256" key="3">
    <source>
        <dbReference type="ARBA" id="ARBA00022737"/>
    </source>
</evidence>
<dbReference type="FunFam" id="3.30.160.60:FF:000557">
    <property type="entry name" value="zinc finger and SCAN domain-containing protein 29"/>
    <property type="match status" value="1"/>
</dbReference>
<dbReference type="SMART" id="SM00225">
    <property type="entry name" value="BTB"/>
    <property type="match status" value="1"/>
</dbReference>
<dbReference type="InterPro" id="IPR013087">
    <property type="entry name" value="Znf_C2H2_type"/>
</dbReference>
<feature type="compositionally biased region" description="Basic and acidic residues" evidence="10">
    <location>
        <begin position="134"/>
        <end position="150"/>
    </location>
</feature>
<dbReference type="InterPro" id="IPR000210">
    <property type="entry name" value="BTB/POZ_dom"/>
</dbReference>
<dbReference type="Gene3D" id="3.30.160.60">
    <property type="entry name" value="Classic Zinc Finger"/>
    <property type="match status" value="8"/>
</dbReference>
<reference evidence="13" key="3">
    <citation type="submission" date="2025-09" db="UniProtKB">
        <authorList>
            <consortium name="Ensembl"/>
        </authorList>
    </citation>
    <scope>IDENTIFICATION</scope>
</reference>
<sequence length="679" mass="75251">MSLKEMAPSSSIIPLRSDEHQQSILSKFDKLRKKDLLCDITLVVEDVHFKAHKALLAASSEYFSLMFTAEQPVPRSTYRLDGMAAKTFGAVLEFIYSAQVCVEESSTEQLLATAQRVKVSELVHVLTELTDSTGTKDENTPDRTEAADPSKRKRGRPKKSAGGLRDGSDDVQAADGDPAEDHNTGPGQRRQSKRRIRTPVKYKGYRISGDGTGSKELGGRGYMRKYPNTEARCDDCGKVFKHHLFLKIHQRTHTGEKPFHCSVCGRSFTQKHTLLAHQRIHTGEKPFVCSICSKALSTKHSLQEHMNLHEGEKSYNCDKCEKTFTQKKQLKSHYRVHTGKSLPECDLCHHKFMDAAQLKKHLRTHTGEKPFTCEICGKCFTAKSTLQTHIMIHRGEKPYKCSICEKSFSDPSARRRHIASHSGKKPFTCSFCGLSFTRPDNLKTHTKSHNKERPAATATEASPAAPPEEPRNVLHLQPYQPALSSEQEIQLVVAGGVNNINFVPGQDQEISLVAADGETTQSAHSRVTLLAQPAGPIQNLALVAQGDAAAHAPQVHSIGMLESHQPEQMHVITLTKEAMDQLQAHHGPPHPLQIARPLQVMQQQQQLAVAQESSQVHSQAIHISSQVSQPISISQTSEQISSHHIQGQTFQIQAGTVSYLYTTGLPQDGSEECILQTKM</sequence>
<dbReference type="PROSITE" id="PS50097">
    <property type="entry name" value="BTB"/>
    <property type="match status" value="1"/>
</dbReference>
<feature type="domain" description="C2H2-type" evidence="12">
    <location>
        <begin position="399"/>
        <end position="426"/>
    </location>
</feature>
<dbReference type="EMBL" id="AYCK01009005">
    <property type="status" value="NOT_ANNOTATED_CDS"/>
    <property type="molecule type" value="Genomic_DNA"/>
</dbReference>
<evidence type="ECO:0000256" key="6">
    <source>
        <dbReference type="ARBA" id="ARBA00023015"/>
    </source>
</evidence>
<organism evidence="13 14">
    <name type="scientific">Poecilia formosa</name>
    <name type="common">Amazon molly</name>
    <name type="synonym">Limia formosa</name>
    <dbReference type="NCBI Taxonomy" id="48698"/>
    <lineage>
        <taxon>Eukaryota</taxon>
        <taxon>Metazoa</taxon>
        <taxon>Chordata</taxon>
        <taxon>Craniata</taxon>
        <taxon>Vertebrata</taxon>
        <taxon>Euteleostomi</taxon>
        <taxon>Actinopterygii</taxon>
        <taxon>Neopterygii</taxon>
        <taxon>Teleostei</taxon>
        <taxon>Neoteleostei</taxon>
        <taxon>Acanthomorphata</taxon>
        <taxon>Ovalentaria</taxon>
        <taxon>Atherinomorphae</taxon>
        <taxon>Cyprinodontiformes</taxon>
        <taxon>Poeciliidae</taxon>
        <taxon>Poeciliinae</taxon>
        <taxon>Poecilia</taxon>
    </lineage>
</organism>
<keyword evidence="14" id="KW-1185">Reference proteome</keyword>
<comment type="subcellular location">
    <subcellularLocation>
        <location evidence="1">Nucleus</location>
    </subcellularLocation>
</comment>
<evidence type="ECO:0000256" key="10">
    <source>
        <dbReference type="SAM" id="MobiDB-lite"/>
    </source>
</evidence>
<keyword evidence="2" id="KW-0479">Metal-binding</keyword>
<dbReference type="GeneID" id="103144695"/>
<dbReference type="FunFam" id="3.30.160.60:FF:000065">
    <property type="entry name" value="B-cell CLL/lymphoma 6, member B"/>
    <property type="match status" value="1"/>
</dbReference>
<dbReference type="CTD" id="9841"/>
<dbReference type="InterPro" id="IPR036236">
    <property type="entry name" value="Znf_C2H2_sf"/>
</dbReference>
<dbReference type="SMART" id="SM00355">
    <property type="entry name" value="ZnF_C2H2"/>
    <property type="match status" value="8"/>
</dbReference>
<dbReference type="AlphaFoldDB" id="A0A087YB79"/>
<dbReference type="PANTHER" id="PTHR24394">
    <property type="entry name" value="ZINC FINGER PROTEIN"/>
    <property type="match status" value="1"/>
</dbReference>
<dbReference type="InterPro" id="IPR011333">
    <property type="entry name" value="SKP1/BTB/POZ_sf"/>
</dbReference>
<feature type="domain" description="C2H2-type" evidence="12">
    <location>
        <begin position="287"/>
        <end position="314"/>
    </location>
</feature>
<accession>A0A087YB79</accession>
<dbReference type="SUPFAM" id="SSF57667">
    <property type="entry name" value="beta-beta-alpha zinc fingers"/>
    <property type="match status" value="4"/>
</dbReference>
<feature type="domain" description="C2H2-type" evidence="12">
    <location>
        <begin position="315"/>
        <end position="342"/>
    </location>
</feature>
<feature type="region of interest" description="Disordered" evidence="10">
    <location>
        <begin position="130"/>
        <end position="216"/>
    </location>
</feature>
<dbReference type="GeneTree" id="ENSGT00940000159373"/>
<keyword evidence="5" id="KW-0862">Zinc</keyword>
<feature type="domain" description="C2H2-type" evidence="12">
    <location>
        <begin position="231"/>
        <end position="258"/>
    </location>
</feature>
<name>A0A087YB79_POEFO</name>
<dbReference type="PROSITE" id="PS00028">
    <property type="entry name" value="ZINC_FINGER_C2H2_1"/>
    <property type="match status" value="8"/>
</dbReference>
<keyword evidence="4 9" id="KW-0863">Zinc-finger</keyword>
<evidence type="ECO:0000256" key="5">
    <source>
        <dbReference type="ARBA" id="ARBA00022833"/>
    </source>
</evidence>
<dbReference type="Pfam" id="PF00096">
    <property type="entry name" value="zf-C2H2"/>
    <property type="match status" value="8"/>
</dbReference>
<evidence type="ECO:0000256" key="1">
    <source>
        <dbReference type="ARBA" id="ARBA00004123"/>
    </source>
</evidence>
<evidence type="ECO:0000259" key="12">
    <source>
        <dbReference type="PROSITE" id="PS50157"/>
    </source>
</evidence>
<keyword evidence="3" id="KW-0677">Repeat</keyword>
<dbReference type="FunFam" id="3.30.160.60:FF:000870">
    <property type="entry name" value="zinc finger protein 197 isoform X1"/>
    <property type="match status" value="1"/>
</dbReference>
<dbReference type="eggNOG" id="KOG1721">
    <property type="taxonomic scope" value="Eukaryota"/>
</dbReference>
<feature type="domain" description="C2H2-type" evidence="12">
    <location>
        <begin position="427"/>
        <end position="454"/>
    </location>
</feature>
<evidence type="ECO:0000313" key="14">
    <source>
        <dbReference type="Proteomes" id="UP000028760"/>
    </source>
</evidence>
<protein>
    <submittedName>
        <fullName evidence="13">Zinc finger and BTB domain containing 24</fullName>
    </submittedName>
</protein>
<keyword evidence="7" id="KW-0804">Transcription</keyword>
<dbReference type="OMA" id="SNHHIQG"/>
<evidence type="ECO:0000313" key="13">
    <source>
        <dbReference type="Ensembl" id="ENSPFOP00000015282.1"/>
    </source>
</evidence>
<dbReference type="Ensembl" id="ENSPFOT00000015304.1">
    <property type="protein sequence ID" value="ENSPFOP00000015282.1"/>
    <property type="gene ID" value="ENSPFOG00000015235.1"/>
</dbReference>
<keyword evidence="6" id="KW-0805">Transcription regulation</keyword>
<evidence type="ECO:0000256" key="2">
    <source>
        <dbReference type="ARBA" id="ARBA00022723"/>
    </source>
</evidence>
<feature type="domain" description="BTB" evidence="11">
    <location>
        <begin position="38"/>
        <end position="104"/>
    </location>
</feature>
<feature type="domain" description="C2H2-type" evidence="12">
    <location>
        <begin position="343"/>
        <end position="370"/>
    </location>
</feature>
<dbReference type="GO" id="GO:0005634">
    <property type="term" value="C:nucleus"/>
    <property type="evidence" value="ECO:0007669"/>
    <property type="project" value="UniProtKB-SubCell"/>
</dbReference>
<dbReference type="RefSeq" id="XP_007561859.1">
    <property type="nucleotide sequence ID" value="XM_007561797.2"/>
</dbReference>
<feature type="domain" description="C2H2-type" evidence="12">
    <location>
        <begin position="371"/>
        <end position="398"/>
    </location>
</feature>
<dbReference type="GO" id="GO:0000981">
    <property type="term" value="F:DNA-binding transcription factor activity, RNA polymerase II-specific"/>
    <property type="evidence" value="ECO:0007669"/>
    <property type="project" value="TreeGrafter"/>
</dbReference>
<reference evidence="13" key="2">
    <citation type="submission" date="2025-08" db="UniProtKB">
        <authorList>
            <consortium name="Ensembl"/>
        </authorList>
    </citation>
    <scope>IDENTIFICATION</scope>
</reference>
<evidence type="ECO:0000256" key="8">
    <source>
        <dbReference type="ARBA" id="ARBA00023242"/>
    </source>
</evidence>
<dbReference type="PANTHER" id="PTHR24394:SF44">
    <property type="entry name" value="ZINC FINGER PROTEIN 271-LIKE"/>
    <property type="match status" value="1"/>
</dbReference>
<dbReference type="FunFam" id="3.30.160.60:FF:000130">
    <property type="entry name" value="Spalt-like transcription factor 4"/>
    <property type="match status" value="1"/>
</dbReference>
<feature type="region of interest" description="Disordered" evidence="10">
    <location>
        <begin position="443"/>
        <end position="472"/>
    </location>
</feature>
<dbReference type="GO" id="GO:0008270">
    <property type="term" value="F:zinc ion binding"/>
    <property type="evidence" value="ECO:0007669"/>
    <property type="project" value="UniProtKB-KW"/>
</dbReference>
<dbReference type="FunFam" id="3.30.160.60:FF:002343">
    <property type="entry name" value="Zinc finger protein 33A"/>
    <property type="match status" value="1"/>
</dbReference>
<evidence type="ECO:0000256" key="4">
    <source>
        <dbReference type="ARBA" id="ARBA00022771"/>
    </source>
</evidence>
<feature type="domain" description="C2H2-type" evidence="12">
    <location>
        <begin position="259"/>
        <end position="286"/>
    </location>
</feature>
<proteinExistence type="predicted"/>
<reference evidence="14" key="1">
    <citation type="submission" date="2013-10" db="EMBL/GenBank/DDBJ databases">
        <authorList>
            <person name="Schartl M."/>
            <person name="Warren W."/>
        </authorList>
    </citation>
    <scope>NUCLEOTIDE SEQUENCE [LARGE SCALE GENOMIC DNA]</scope>
    <source>
        <strain evidence="14">female</strain>
    </source>
</reference>
<dbReference type="SUPFAM" id="SSF54695">
    <property type="entry name" value="POZ domain"/>
    <property type="match status" value="1"/>
</dbReference>
<feature type="compositionally biased region" description="Basic residues" evidence="10">
    <location>
        <begin position="190"/>
        <end position="204"/>
    </location>
</feature>
<keyword evidence="8" id="KW-0539">Nucleus</keyword>
<dbReference type="Pfam" id="PF00651">
    <property type="entry name" value="BTB"/>
    <property type="match status" value="1"/>
</dbReference>
<dbReference type="PROSITE" id="PS50157">
    <property type="entry name" value="ZINC_FINGER_C2H2_2"/>
    <property type="match status" value="8"/>
</dbReference>